<dbReference type="InterPro" id="IPR036638">
    <property type="entry name" value="HLH_DNA-bd_sf"/>
</dbReference>
<evidence type="ECO:0000256" key="4">
    <source>
        <dbReference type="ARBA" id="ARBA00023242"/>
    </source>
</evidence>
<name>A0A2U1PCB5_ARTAN</name>
<keyword evidence="2" id="KW-0805">Transcription regulation</keyword>
<dbReference type="Proteomes" id="UP000245207">
    <property type="component" value="Unassembled WGS sequence"/>
</dbReference>
<evidence type="ECO:0000256" key="1">
    <source>
        <dbReference type="ARBA" id="ARBA00004123"/>
    </source>
</evidence>
<dbReference type="PANTHER" id="PTHR45959:SF56">
    <property type="entry name" value="BASIC HELIX-LOOP-HELIX (BHLH) DNA-BINDING SUPERFAMILY PROTEIN-RELATED"/>
    <property type="match status" value="1"/>
</dbReference>
<evidence type="ECO:0000313" key="6">
    <source>
        <dbReference type="EMBL" id="PWA83404.1"/>
    </source>
</evidence>
<dbReference type="OrthoDB" id="690068at2759"/>
<dbReference type="GO" id="GO:0046983">
    <property type="term" value="F:protein dimerization activity"/>
    <property type="evidence" value="ECO:0007669"/>
    <property type="project" value="InterPro"/>
</dbReference>
<protein>
    <submittedName>
        <fullName evidence="6">Myc-type, basic helix-loop-helix (BHLH) domain-containing protein</fullName>
    </submittedName>
</protein>
<dbReference type="SMART" id="SM00353">
    <property type="entry name" value="HLH"/>
    <property type="match status" value="1"/>
</dbReference>
<dbReference type="GO" id="GO:0005634">
    <property type="term" value="C:nucleus"/>
    <property type="evidence" value="ECO:0007669"/>
    <property type="project" value="UniProtKB-SubCell"/>
</dbReference>
<keyword evidence="3" id="KW-0804">Transcription</keyword>
<evidence type="ECO:0000313" key="7">
    <source>
        <dbReference type="Proteomes" id="UP000245207"/>
    </source>
</evidence>
<dbReference type="SUPFAM" id="SSF47459">
    <property type="entry name" value="HLH, helix-loop-helix DNA-binding domain"/>
    <property type="match status" value="1"/>
</dbReference>
<evidence type="ECO:0000256" key="3">
    <source>
        <dbReference type="ARBA" id="ARBA00023163"/>
    </source>
</evidence>
<accession>A0A2U1PCB5</accession>
<dbReference type="EMBL" id="PKPP01001355">
    <property type="protein sequence ID" value="PWA83404.1"/>
    <property type="molecule type" value="Genomic_DNA"/>
</dbReference>
<dbReference type="PROSITE" id="PS50888">
    <property type="entry name" value="BHLH"/>
    <property type="match status" value="1"/>
</dbReference>
<organism evidence="6 7">
    <name type="scientific">Artemisia annua</name>
    <name type="common">Sweet wormwood</name>
    <dbReference type="NCBI Taxonomy" id="35608"/>
    <lineage>
        <taxon>Eukaryota</taxon>
        <taxon>Viridiplantae</taxon>
        <taxon>Streptophyta</taxon>
        <taxon>Embryophyta</taxon>
        <taxon>Tracheophyta</taxon>
        <taxon>Spermatophyta</taxon>
        <taxon>Magnoliopsida</taxon>
        <taxon>eudicotyledons</taxon>
        <taxon>Gunneridae</taxon>
        <taxon>Pentapetalae</taxon>
        <taxon>asterids</taxon>
        <taxon>campanulids</taxon>
        <taxon>Asterales</taxon>
        <taxon>Asteraceae</taxon>
        <taxon>Asteroideae</taxon>
        <taxon>Anthemideae</taxon>
        <taxon>Artemisiinae</taxon>
        <taxon>Artemisia</taxon>
    </lineage>
</organism>
<evidence type="ECO:0000256" key="2">
    <source>
        <dbReference type="ARBA" id="ARBA00023015"/>
    </source>
</evidence>
<dbReference type="Gene3D" id="4.10.280.10">
    <property type="entry name" value="Helix-loop-helix DNA-binding domain"/>
    <property type="match status" value="1"/>
</dbReference>
<dbReference type="Pfam" id="PF00010">
    <property type="entry name" value="HLH"/>
    <property type="match status" value="1"/>
</dbReference>
<dbReference type="InterPro" id="IPR052610">
    <property type="entry name" value="bHLH_transcription_regulator"/>
</dbReference>
<keyword evidence="4" id="KW-0539">Nucleus</keyword>
<evidence type="ECO:0000259" key="5">
    <source>
        <dbReference type="PROSITE" id="PS50888"/>
    </source>
</evidence>
<reference evidence="6 7" key="1">
    <citation type="journal article" date="2018" name="Mol. Plant">
        <title>The genome of Artemisia annua provides insight into the evolution of Asteraceae family and artemisinin biosynthesis.</title>
        <authorList>
            <person name="Shen Q."/>
            <person name="Zhang L."/>
            <person name="Liao Z."/>
            <person name="Wang S."/>
            <person name="Yan T."/>
            <person name="Shi P."/>
            <person name="Liu M."/>
            <person name="Fu X."/>
            <person name="Pan Q."/>
            <person name="Wang Y."/>
            <person name="Lv Z."/>
            <person name="Lu X."/>
            <person name="Zhang F."/>
            <person name="Jiang W."/>
            <person name="Ma Y."/>
            <person name="Chen M."/>
            <person name="Hao X."/>
            <person name="Li L."/>
            <person name="Tang Y."/>
            <person name="Lv G."/>
            <person name="Zhou Y."/>
            <person name="Sun X."/>
            <person name="Brodelius P.E."/>
            <person name="Rose J.K.C."/>
            <person name="Tang K."/>
        </authorList>
    </citation>
    <scope>NUCLEOTIDE SEQUENCE [LARGE SCALE GENOMIC DNA]</scope>
    <source>
        <strain evidence="7">cv. Huhao1</strain>
        <tissue evidence="6">Leaf</tissue>
    </source>
</reference>
<comment type="subcellular location">
    <subcellularLocation>
        <location evidence="1">Nucleus</location>
    </subcellularLocation>
</comment>
<sequence length="302" mass="34029">MQDQSFMNHEYQMMKPYHLVPGFSTIDSFCSGSNTNNPSFVDHEFQIPKSINETSFIKRQPSYKMTNNIVKKLTSDEHLKPKPMPLSSNTNTFTISFGDLKPKDEVITLCDSFGNTPGMKKGTVIRNRIQLQDHMLAERKRREKLSRGFISLSSLLPDLKKMDKATVLEDAANYIQVLECRVKELEGLPHLKTSDMEMDMSAKRPKHSFSDNNCSLYDETTVAANHIPHNPEIKVRISGSSVLVRILCQKDYVCLVNAISEVEKLGLSVSSSSVLPFANVALLINIVAKHLVCVCATFMLQR</sequence>
<dbReference type="AlphaFoldDB" id="A0A2U1PCB5"/>
<dbReference type="STRING" id="35608.A0A2U1PCB5"/>
<feature type="domain" description="BHLH" evidence="5">
    <location>
        <begin position="129"/>
        <end position="178"/>
    </location>
</feature>
<dbReference type="InterPro" id="IPR011598">
    <property type="entry name" value="bHLH_dom"/>
</dbReference>
<keyword evidence="7" id="KW-1185">Reference proteome</keyword>
<gene>
    <name evidence="6" type="ORF">CTI12_AA168730</name>
</gene>
<dbReference type="PANTHER" id="PTHR45959">
    <property type="entry name" value="BHLH TRANSCRIPTION FACTOR"/>
    <property type="match status" value="1"/>
</dbReference>
<proteinExistence type="predicted"/>
<comment type="caution">
    <text evidence="6">The sequence shown here is derived from an EMBL/GenBank/DDBJ whole genome shotgun (WGS) entry which is preliminary data.</text>
</comment>